<dbReference type="AlphaFoldDB" id="F6B4Z8"/>
<keyword evidence="4 7" id="KW-0812">Transmembrane</keyword>
<organism evidence="9 10">
    <name type="scientific">Desulfotomaculum nigrificans (strain DSM 14880 / VKM B-2319 / CO-1-SRB)</name>
    <name type="common">Desulfotomaculum carboxydivorans</name>
    <dbReference type="NCBI Taxonomy" id="868595"/>
    <lineage>
        <taxon>Bacteria</taxon>
        <taxon>Bacillati</taxon>
        <taxon>Bacillota</taxon>
        <taxon>Clostridia</taxon>
        <taxon>Eubacteriales</taxon>
        <taxon>Desulfotomaculaceae</taxon>
        <taxon>Desulfotomaculum</taxon>
    </lineage>
</organism>
<dbReference type="PANTHER" id="PTHR40074">
    <property type="entry name" value="O-ACETYLTRANSFERASE WECH"/>
    <property type="match status" value="1"/>
</dbReference>
<feature type="domain" description="Acyltransferase 3" evidence="8">
    <location>
        <begin position="10"/>
        <end position="345"/>
    </location>
</feature>
<keyword evidence="6 7" id="KW-0472">Membrane</keyword>
<keyword evidence="3" id="KW-1003">Cell membrane</keyword>
<dbReference type="eggNOG" id="COG1835">
    <property type="taxonomic scope" value="Bacteria"/>
</dbReference>
<dbReference type="RefSeq" id="WP_013810801.1">
    <property type="nucleotide sequence ID" value="NC_015565.1"/>
</dbReference>
<keyword evidence="5 7" id="KW-1133">Transmembrane helix</keyword>
<reference evidence="9 10" key="1">
    <citation type="submission" date="2011-05" db="EMBL/GenBank/DDBJ databases">
        <title>Complete sequence of Desulfotomaculum carboxydivorans CO-1-SRB.</title>
        <authorList>
            <consortium name="US DOE Joint Genome Institute"/>
            <person name="Lucas S."/>
            <person name="Han J."/>
            <person name="Lapidus A."/>
            <person name="Cheng J.-F."/>
            <person name="Goodwin L."/>
            <person name="Pitluck S."/>
            <person name="Peters L."/>
            <person name="Mikhailova N."/>
            <person name="Lu M."/>
            <person name="Han C."/>
            <person name="Tapia R."/>
            <person name="Land M."/>
            <person name="Hauser L."/>
            <person name="Kyrpides N."/>
            <person name="Ivanova N."/>
            <person name="Pagani I."/>
            <person name="Stams A."/>
            <person name="Plugge C."/>
            <person name="Muyzer G."/>
            <person name="Kuever J."/>
            <person name="Parshina S."/>
            <person name="Ivanova A."/>
            <person name="Nazina T."/>
            <person name="Woyke T."/>
        </authorList>
    </citation>
    <scope>NUCLEOTIDE SEQUENCE [LARGE SCALE GENOMIC DNA]</scope>
    <source>
        <strain evidence="10">DSM 14880 / VKM B-2319 / CO-1-SRB</strain>
    </source>
</reference>
<evidence type="ECO:0000256" key="1">
    <source>
        <dbReference type="ARBA" id="ARBA00004651"/>
    </source>
</evidence>
<dbReference type="PANTHER" id="PTHR40074:SF2">
    <property type="entry name" value="O-ACETYLTRANSFERASE WECH"/>
    <property type="match status" value="1"/>
</dbReference>
<evidence type="ECO:0000259" key="8">
    <source>
        <dbReference type="Pfam" id="PF01757"/>
    </source>
</evidence>
<evidence type="ECO:0000313" key="10">
    <source>
        <dbReference type="Proteomes" id="UP000009226"/>
    </source>
</evidence>
<dbReference type="InterPro" id="IPR002656">
    <property type="entry name" value="Acyl_transf_3_dom"/>
</dbReference>
<keyword evidence="10" id="KW-1185">Reference proteome</keyword>
<feature type="transmembrane region" description="Helical" evidence="7">
    <location>
        <begin position="88"/>
        <end position="105"/>
    </location>
</feature>
<dbReference type="KEGG" id="dca:Desca_2546"/>
<gene>
    <name evidence="9" type="ordered locus">Desca_2546</name>
</gene>
<evidence type="ECO:0000256" key="6">
    <source>
        <dbReference type="ARBA" id="ARBA00023136"/>
    </source>
</evidence>
<feature type="transmembrane region" description="Helical" evidence="7">
    <location>
        <begin position="305"/>
        <end position="323"/>
    </location>
</feature>
<dbReference type="STRING" id="868595.Desca_2546"/>
<evidence type="ECO:0000256" key="4">
    <source>
        <dbReference type="ARBA" id="ARBA00022692"/>
    </source>
</evidence>
<evidence type="ECO:0000256" key="5">
    <source>
        <dbReference type="ARBA" id="ARBA00022989"/>
    </source>
</evidence>
<feature type="transmembrane region" description="Helical" evidence="7">
    <location>
        <begin position="55"/>
        <end position="72"/>
    </location>
</feature>
<dbReference type="EMBL" id="CP002736">
    <property type="protein sequence ID" value="AEF95370.1"/>
    <property type="molecule type" value="Genomic_DNA"/>
</dbReference>
<dbReference type="HOGENOM" id="CLU_047714_1_3_9"/>
<proteinExistence type="inferred from homology"/>
<protein>
    <submittedName>
        <fullName evidence="9">Acyltransferase 3</fullName>
    </submittedName>
</protein>
<evidence type="ECO:0000256" key="3">
    <source>
        <dbReference type="ARBA" id="ARBA00022475"/>
    </source>
</evidence>
<feature type="transmembrane region" description="Helical" evidence="7">
    <location>
        <begin position="159"/>
        <end position="179"/>
    </location>
</feature>
<feature type="transmembrane region" description="Helical" evidence="7">
    <location>
        <begin position="267"/>
        <end position="284"/>
    </location>
</feature>
<name>F6B4Z8_DESCC</name>
<feature type="transmembrane region" description="Helical" evidence="7">
    <location>
        <begin position="329"/>
        <end position="352"/>
    </location>
</feature>
<sequence>MAAVKREKIEELDLLRALAAFFVIVIHVTAAPLVLGARGSVYHYAITLVNQLARFSIPAFIFVTGLVLFYNYPNHREIKWSGYFRKRITYVLVPYIFWSAIYFYLKQFMAHRQLNLPETALQFVGALLRGDSYYHLYFVVLIFQFYLLFPLWQWARQRIGLVTAALFALYSGYICLSFYNIKPFDSSIINFIFKYQGKLFFAWFGFFVLGAYSALRLDQVRQLITRWAYPAMLGAGALLVGMVGEFYWRTANPRVDVAYAATSLRPLGIAFTVVAIVAVLAAARKFVLGRGLVSQITTSLSNHSYGIYLIHPLVLTFLEIVEYKLGLGYPWWLVAANLTLCFSCSYLAAAILGRFTWARPLIGR</sequence>
<feature type="transmembrane region" description="Helical" evidence="7">
    <location>
        <begin position="14"/>
        <end position="35"/>
    </location>
</feature>
<feature type="transmembrane region" description="Helical" evidence="7">
    <location>
        <begin position="199"/>
        <end position="215"/>
    </location>
</feature>
<evidence type="ECO:0000256" key="2">
    <source>
        <dbReference type="ARBA" id="ARBA00007400"/>
    </source>
</evidence>
<feature type="transmembrane region" description="Helical" evidence="7">
    <location>
        <begin position="133"/>
        <end position="152"/>
    </location>
</feature>
<dbReference type="GO" id="GO:0016413">
    <property type="term" value="F:O-acetyltransferase activity"/>
    <property type="evidence" value="ECO:0007669"/>
    <property type="project" value="TreeGrafter"/>
</dbReference>
<dbReference type="GO" id="GO:0005886">
    <property type="term" value="C:plasma membrane"/>
    <property type="evidence" value="ECO:0007669"/>
    <property type="project" value="UniProtKB-SubCell"/>
</dbReference>
<dbReference type="GO" id="GO:0009246">
    <property type="term" value="P:enterobacterial common antigen biosynthetic process"/>
    <property type="evidence" value="ECO:0007669"/>
    <property type="project" value="TreeGrafter"/>
</dbReference>
<feature type="transmembrane region" description="Helical" evidence="7">
    <location>
        <begin position="227"/>
        <end position="247"/>
    </location>
</feature>
<evidence type="ECO:0000256" key="7">
    <source>
        <dbReference type="SAM" id="Phobius"/>
    </source>
</evidence>
<evidence type="ECO:0000313" key="9">
    <source>
        <dbReference type="EMBL" id="AEF95370.1"/>
    </source>
</evidence>
<dbReference type="Proteomes" id="UP000009226">
    <property type="component" value="Chromosome"/>
</dbReference>
<dbReference type="Pfam" id="PF01757">
    <property type="entry name" value="Acyl_transf_3"/>
    <property type="match status" value="1"/>
</dbReference>
<keyword evidence="9" id="KW-0808">Transferase</keyword>
<keyword evidence="9" id="KW-0012">Acyltransferase</keyword>
<comment type="subcellular location">
    <subcellularLocation>
        <location evidence="1">Cell membrane</location>
        <topology evidence="1">Multi-pass membrane protein</topology>
    </subcellularLocation>
</comment>
<accession>F6B4Z8</accession>
<comment type="similarity">
    <text evidence="2">Belongs to the acyltransferase 3 family.</text>
</comment>